<dbReference type="Proteomes" id="UP001283361">
    <property type="component" value="Unassembled WGS sequence"/>
</dbReference>
<sequence>MKRVRPQLFQRLKSMWSILVGVLTLMFPNTEQIASRNRSDVVLKKLLAYEFLEIPSSIDNLSPLENTSITSITSDPDGIGDVFHGPNELHRTGQTKIRTIFKNHRITESNSSCFDSQNCSLSVTGSNNPESNLFEECSNNSNTHRLSMQSSKTISSSRFSNTTDRLIEASTSSAFPLKNGTKNSSLLFLSPEVVGVTSCHGRCGEKVHLPCSCADVCLITGNCCLDIKEKCPALVIAGRSKFSHLLQARVECSSVTATFMVMDCPSEIRSETVHSHKELTDSEEKVDEATVDAARFENLVTQSVGSVQREVAGQNNFLSLMYDAPITDLSTQLVYKNRSVALCNRVPESHIIPWKIKIKLATSTKPQSLEDINKFTDTNYFDYIAPDLLQSSKGIICITASVRQCQNQWLVLRPELEALCHNGGITYYLTKAYLSVIYDNFYCMLCNEGYEGEFTPLVGYSSFERYFRLSLVASFSSGGILKISSVGSLGMVTWDTLNCSLSKTEQGESQCRDFECKKNTEMRIGEACKKITHIQFAISEGLCTFPRSQIMESELLALITCYLEISDNAVFISDNVRFDTVYDKRLGLPLLRVSVRVHYPGLRFAVQREQVWTELAMLVRSAKFPCDPVLDRVECAAGSCRIGDLLVPEVTSLDAASNAEVKASMPDLNNAIETTTDSWTIFCESNVYSNKKEVKGLMCFQVHETVSPQFELSERAGKLSCFRGNFSYRRALRMRNNVFLRLPGRCLVFSIIGAQKLTNSKEHNYCKNILGSQNLTNSKEHNYCKNILGSQNLTNSKEHNYCKNNIGSQNLTNSKEHNHCKNNIGSQNLTNSKEHNYCKNNIGSQNLTNSKEHNHCKNILGSQNLTNSKEHNYCKNILGSQNLTSSKEHNYCKNNIGSQNLTNSKEHNHCKNILGSQNLTNSKEHNYCKNILGSQNLTNSKEHKYYKNNIAAQELNSSKEHNYCKKTSL</sequence>
<reference evidence="3" key="1">
    <citation type="journal article" date="2023" name="G3 (Bethesda)">
        <title>A reference genome for the long-term kleptoplast-retaining sea slug Elysia crispata morphotype clarki.</title>
        <authorList>
            <person name="Eastman K.E."/>
            <person name="Pendleton A.L."/>
            <person name="Shaikh M.A."/>
            <person name="Suttiyut T."/>
            <person name="Ogas R."/>
            <person name="Tomko P."/>
            <person name="Gavelis G."/>
            <person name="Widhalm J.R."/>
            <person name="Wisecaver J.H."/>
        </authorList>
    </citation>
    <scope>NUCLEOTIDE SEQUENCE</scope>
    <source>
        <strain evidence="3">ECLA1</strain>
    </source>
</reference>
<dbReference type="InterPro" id="IPR001212">
    <property type="entry name" value="Somatomedin_B_dom"/>
</dbReference>
<dbReference type="SMART" id="SM00201">
    <property type="entry name" value="SO"/>
    <property type="match status" value="1"/>
</dbReference>
<proteinExistence type="predicted"/>
<comment type="caution">
    <text evidence="3">The sequence shown here is derived from an EMBL/GenBank/DDBJ whole genome shotgun (WGS) entry which is preliminary data.</text>
</comment>
<evidence type="ECO:0000313" key="3">
    <source>
        <dbReference type="EMBL" id="KAK3802490.1"/>
    </source>
</evidence>
<gene>
    <name evidence="3" type="ORF">RRG08_043321</name>
</gene>
<feature type="domain" description="SMB" evidence="2">
    <location>
        <begin position="195"/>
        <end position="235"/>
    </location>
</feature>
<accession>A0AAE1BAE4</accession>
<dbReference type="Gene3D" id="4.10.410.20">
    <property type="match status" value="1"/>
</dbReference>
<dbReference type="AlphaFoldDB" id="A0AAE1BAE4"/>
<evidence type="ECO:0000259" key="2">
    <source>
        <dbReference type="PROSITE" id="PS50958"/>
    </source>
</evidence>
<keyword evidence="4" id="KW-1185">Reference proteome</keyword>
<dbReference type="SUPFAM" id="SSF90188">
    <property type="entry name" value="Somatomedin B domain"/>
    <property type="match status" value="1"/>
</dbReference>
<dbReference type="InterPro" id="IPR036024">
    <property type="entry name" value="Somatomedin_B-like_dom_sf"/>
</dbReference>
<dbReference type="EMBL" id="JAWDGP010000230">
    <property type="protein sequence ID" value="KAK3802490.1"/>
    <property type="molecule type" value="Genomic_DNA"/>
</dbReference>
<name>A0AAE1BAE4_9GAST</name>
<dbReference type="Pfam" id="PF01033">
    <property type="entry name" value="Somatomedin_B"/>
    <property type="match status" value="1"/>
</dbReference>
<organism evidence="3 4">
    <name type="scientific">Elysia crispata</name>
    <name type="common">lettuce slug</name>
    <dbReference type="NCBI Taxonomy" id="231223"/>
    <lineage>
        <taxon>Eukaryota</taxon>
        <taxon>Metazoa</taxon>
        <taxon>Spiralia</taxon>
        <taxon>Lophotrochozoa</taxon>
        <taxon>Mollusca</taxon>
        <taxon>Gastropoda</taxon>
        <taxon>Heterobranchia</taxon>
        <taxon>Euthyneura</taxon>
        <taxon>Panpulmonata</taxon>
        <taxon>Sacoglossa</taxon>
        <taxon>Placobranchoidea</taxon>
        <taxon>Plakobranchidae</taxon>
        <taxon>Elysia</taxon>
    </lineage>
</organism>
<evidence type="ECO:0000256" key="1">
    <source>
        <dbReference type="ARBA" id="ARBA00023157"/>
    </source>
</evidence>
<dbReference type="PROSITE" id="PS50958">
    <property type="entry name" value="SMB_2"/>
    <property type="match status" value="1"/>
</dbReference>
<keyword evidence="1" id="KW-1015">Disulfide bond</keyword>
<protein>
    <recommendedName>
        <fullName evidence="2">SMB domain-containing protein</fullName>
    </recommendedName>
</protein>
<evidence type="ECO:0000313" key="4">
    <source>
        <dbReference type="Proteomes" id="UP001283361"/>
    </source>
</evidence>